<feature type="chain" id="PRO_5003011508" description="Peptidase S8/S53 domain-containing protein" evidence="1">
    <location>
        <begin position="39"/>
        <end position="793"/>
    </location>
</feature>
<dbReference type="KEGG" id="hoh:Hoch_6231"/>
<keyword evidence="4" id="KW-1185">Reference proteome</keyword>
<accession>D0LML8</accession>
<dbReference type="OrthoDB" id="1407599at2"/>
<organism evidence="3 4">
    <name type="scientific">Haliangium ochraceum (strain DSM 14365 / JCM 11303 / SMP-2)</name>
    <dbReference type="NCBI Taxonomy" id="502025"/>
    <lineage>
        <taxon>Bacteria</taxon>
        <taxon>Pseudomonadati</taxon>
        <taxon>Myxococcota</taxon>
        <taxon>Polyangia</taxon>
        <taxon>Haliangiales</taxon>
        <taxon>Kofleriaceae</taxon>
        <taxon>Haliangium</taxon>
    </lineage>
</organism>
<dbReference type="AlphaFoldDB" id="D0LML8"/>
<evidence type="ECO:0000313" key="4">
    <source>
        <dbReference type="Proteomes" id="UP000001880"/>
    </source>
</evidence>
<sequence>MSTAPNHPTRSQRSALTARRWSRAAAGFACSLALAACASPEGAEDVVGDVADDAAEAFASHTSAAVVADEDPGEDCVIVGGLCVPPTDRPYEHPLQNLERLPDGSLPYFDTKRSPSGAAYAIGESVNALSETAGETGFSGVVELGVRTMTATERSEKPAREVPAPHEVIDAPLRAALDSADAGELLPVQIHLPRTRTGTVTQRVNRAIAEGAVDTFSDREAVRQSEMGALAAEVATATRPLADAVRRAGGEVIYRCVYAPCLTAKLTATQTLELSRRSDIQRMGILEDSTADSLNGQEKAEVYQTRLFWDQTFQDGGYTYQFDGNNGNTTDIRVAVLDDEGFRTSHVAFKEGTSGSRIHRMYDCRTPPCVQVNSYSGISDHGTAVLGTVLGDYRDGQDPAVATADAREQRSASGGEAKAYLYWAQRQQGDQQAVYDSVVAQSPAPHMLVSSNSVGTPSDCAGEDSLAVGADGVYEAGVAYFKSANQGNGGSTSDCTVGRPGDAIGVFTVNGYDDTNGSVCDSKSAPIRSNTNWGGATSAYAEGKYRSIIDLTGSYQGAGVPWFTSDTAVGTFVGTSHSTPSVASAAVNLIDQMKNYRNSNFIDDPGVLYAWMLNMGDRRDQNGDQMATRYDHRTGAGNIKMRFLGGPGMDAPYYLYHYEMCVDDGEVYTIPINNSQVLSADVDSLRAVAWWYDRRIESAVQIDDIDLQLRGTGGTLIRGSMDSYDNKERIYYNDLGGKAVKLEVRGYDVSSDSEGCGSNSMRVFVTIMIEDDDRDDFDGPSYDPATCEGVENL</sequence>
<gene>
    <name evidence="3" type="ordered locus">Hoch_6231</name>
</gene>
<dbReference type="GO" id="GO:0006508">
    <property type="term" value="P:proteolysis"/>
    <property type="evidence" value="ECO:0007669"/>
    <property type="project" value="InterPro"/>
</dbReference>
<protein>
    <recommendedName>
        <fullName evidence="2">Peptidase S8/S53 domain-containing protein</fullName>
    </recommendedName>
</protein>
<dbReference type="GO" id="GO:0004252">
    <property type="term" value="F:serine-type endopeptidase activity"/>
    <property type="evidence" value="ECO:0007669"/>
    <property type="project" value="InterPro"/>
</dbReference>
<dbReference type="InterPro" id="IPR036852">
    <property type="entry name" value="Peptidase_S8/S53_dom_sf"/>
</dbReference>
<proteinExistence type="predicted"/>
<evidence type="ECO:0000259" key="2">
    <source>
        <dbReference type="Pfam" id="PF00082"/>
    </source>
</evidence>
<dbReference type="Proteomes" id="UP000001880">
    <property type="component" value="Chromosome"/>
</dbReference>
<reference evidence="3 4" key="1">
    <citation type="journal article" date="2010" name="Stand. Genomic Sci.">
        <title>Complete genome sequence of Haliangium ochraceum type strain (SMP-2).</title>
        <authorList>
            <consortium name="US DOE Joint Genome Institute (JGI-PGF)"/>
            <person name="Ivanova N."/>
            <person name="Daum C."/>
            <person name="Lang E."/>
            <person name="Abt B."/>
            <person name="Kopitz M."/>
            <person name="Saunders E."/>
            <person name="Lapidus A."/>
            <person name="Lucas S."/>
            <person name="Glavina Del Rio T."/>
            <person name="Nolan M."/>
            <person name="Tice H."/>
            <person name="Copeland A."/>
            <person name="Cheng J.F."/>
            <person name="Chen F."/>
            <person name="Bruce D."/>
            <person name="Goodwin L."/>
            <person name="Pitluck S."/>
            <person name="Mavromatis K."/>
            <person name="Pati A."/>
            <person name="Mikhailova N."/>
            <person name="Chen A."/>
            <person name="Palaniappan K."/>
            <person name="Land M."/>
            <person name="Hauser L."/>
            <person name="Chang Y.J."/>
            <person name="Jeffries C.D."/>
            <person name="Detter J.C."/>
            <person name="Brettin T."/>
            <person name="Rohde M."/>
            <person name="Goker M."/>
            <person name="Bristow J."/>
            <person name="Markowitz V."/>
            <person name="Eisen J.A."/>
            <person name="Hugenholtz P."/>
            <person name="Kyrpides N.C."/>
            <person name="Klenk H.P."/>
        </authorList>
    </citation>
    <scope>NUCLEOTIDE SEQUENCE [LARGE SCALE GENOMIC DNA]</scope>
    <source>
        <strain evidence="4">DSM 14365 / CIP 107738 / JCM 11303 / AJ 13395 / SMP-2</strain>
    </source>
</reference>
<dbReference type="InterPro" id="IPR000209">
    <property type="entry name" value="Peptidase_S8/S53_dom"/>
</dbReference>
<dbReference type="Gene3D" id="3.40.50.200">
    <property type="entry name" value="Peptidase S8/S53 domain"/>
    <property type="match status" value="1"/>
</dbReference>
<evidence type="ECO:0000313" key="3">
    <source>
        <dbReference type="EMBL" id="ACY18705.1"/>
    </source>
</evidence>
<dbReference type="EMBL" id="CP001804">
    <property type="protein sequence ID" value="ACY18705.1"/>
    <property type="molecule type" value="Genomic_DNA"/>
</dbReference>
<evidence type="ECO:0000256" key="1">
    <source>
        <dbReference type="SAM" id="SignalP"/>
    </source>
</evidence>
<feature type="domain" description="Peptidase S8/S53" evidence="2">
    <location>
        <begin position="331"/>
        <end position="600"/>
    </location>
</feature>
<dbReference type="HOGENOM" id="CLU_354040_0_0_7"/>
<name>D0LML8_HALO1</name>
<dbReference type="SUPFAM" id="SSF52743">
    <property type="entry name" value="Subtilisin-like"/>
    <property type="match status" value="1"/>
</dbReference>
<dbReference type="RefSeq" id="WP_012831297.1">
    <property type="nucleotide sequence ID" value="NC_013440.1"/>
</dbReference>
<keyword evidence="1" id="KW-0732">Signal</keyword>
<dbReference type="eggNOG" id="COG1404">
    <property type="taxonomic scope" value="Bacteria"/>
</dbReference>
<dbReference type="Pfam" id="PF00082">
    <property type="entry name" value="Peptidase_S8"/>
    <property type="match status" value="1"/>
</dbReference>
<feature type="signal peptide" evidence="1">
    <location>
        <begin position="1"/>
        <end position="38"/>
    </location>
</feature>